<evidence type="ECO:0000313" key="1">
    <source>
        <dbReference type="EMBL" id="ETP13983.1"/>
    </source>
</evidence>
<sequence length="84" mass="9619">EGYARKLAHLWQGPLGLPRRWIDTQRGEKQQGRCTNSSPPFMRRISNESSHVEHSNDATMSRIWIAVDDGLQRGWRSLASEEDG</sequence>
<proteinExistence type="predicted"/>
<accession>W2WUX4</accession>
<dbReference type="EMBL" id="ANIX01002193">
    <property type="protein sequence ID" value="ETP13983.1"/>
    <property type="molecule type" value="Genomic_DNA"/>
</dbReference>
<evidence type="ECO:0000313" key="2">
    <source>
        <dbReference type="Proteomes" id="UP000018958"/>
    </source>
</evidence>
<feature type="non-terminal residue" evidence="1">
    <location>
        <position position="1"/>
    </location>
</feature>
<gene>
    <name evidence="1" type="ORF">F441_11032</name>
</gene>
<protein>
    <submittedName>
        <fullName evidence="1">Uncharacterized protein</fullName>
    </submittedName>
</protein>
<reference evidence="1 2" key="1">
    <citation type="submission" date="2013-11" db="EMBL/GenBank/DDBJ databases">
        <title>The Genome Sequence of Phytophthora parasitica CJ01A1.</title>
        <authorList>
            <consortium name="The Broad Institute Genomics Platform"/>
            <person name="Russ C."/>
            <person name="Tyler B."/>
            <person name="Panabieres F."/>
            <person name="Shan W."/>
            <person name="Tripathy S."/>
            <person name="Grunwald N."/>
            <person name="Machado M."/>
            <person name="Johnson C.S."/>
            <person name="Walker B."/>
            <person name="Young S.K."/>
            <person name="Zeng Q."/>
            <person name="Gargeya S."/>
            <person name="Fitzgerald M."/>
            <person name="Haas B."/>
            <person name="Abouelleil A."/>
            <person name="Allen A.W."/>
            <person name="Alvarado L."/>
            <person name="Arachchi H.M."/>
            <person name="Berlin A.M."/>
            <person name="Chapman S.B."/>
            <person name="Gainer-Dewar J."/>
            <person name="Goldberg J."/>
            <person name="Griggs A."/>
            <person name="Gujja S."/>
            <person name="Hansen M."/>
            <person name="Howarth C."/>
            <person name="Imamovic A."/>
            <person name="Ireland A."/>
            <person name="Larimer J."/>
            <person name="McCowan C."/>
            <person name="Murphy C."/>
            <person name="Pearson M."/>
            <person name="Poon T.W."/>
            <person name="Priest M."/>
            <person name="Roberts A."/>
            <person name="Saif S."/>
            <person name="Shea T."/>
            <person name="Sisk P."/>
            <person name="Sykes S."/>
            <person name="Wortman J."/>
            <person name="Nusbaum C."/>
            <person name="Birren B."/>
        </authorList>
    </citation>
    <scope>NUCLEOTIDE SEQUENCE [LARGE SCALE GENOMIC DNA]</scope>
    <source>
        <strain evidence="1 2">CJ01A1</strain>
    </source>
</reference>
<name>W2WUX4_PHYNI</name>
<organism evidence="1 2">
    <name type="scientific">Phytophthora nicotianae CJ01A1</name>
    <dbReference type="NCBI Taxonomy" id="1317063"/>
    <lineage>
        <taxon>Eukaryota</taxon>
        <taxon>Sar</taxon>
        <taxon>Stramenopiles</taxon>
        <taxon>Oomycota</taxon>
        <taxon>Peronosporomycetes</taxon>
        <taxon>Peronosporales</taxon>
        <taxon>Peronosporaceae</taxon>
        <taxon>Phytophthora</taxon>
    </lineage>
</organism>
<dbReference type="AlphaFoldDB" id="W2WUX4"/>
<dbReference type="Proteomes" id="UP000018958">
    <property type="component" value="Unassembled WGS sequence"/>
</dbReference>
<comment type="caution">
    <text evidence="1">The sequence shown here is derived from an EMBL/GenBank/DDBJ whole genome shotgun (WGS) entry which is preliminary data.</text>
</comment>